<proteinExistence type="predicted"/>
<dbReference type="AlphaFoldDB" id="A0A182IX26"/>
<organism evidence="1">
    <name type="scientific">Anopheles atroparvus</name>
    <name type="common">European mosquito</name>
    <dbReference type="NCBI Taxonomy" id="41427"/>
    <lineage>
        <taxon>Eukaryota</taxon>
        <taxon>Metazoa</taxon>
        <taxon>Ecdysozoa</taxon>
        <taxon>Arthropoda</taxon>
        <taxon>Hexapoda</taxon>
        <taxon>Insecta</taxon>
        <taxon>Pterygota</taxon>
        <taxon>Neoptera</taxon>
        <taxon>Endopterygota</taxon>
        <taxon>Diptera</taxon>
        <taxon>Nematocera</taxon>
        <taxon>Culicoidea</taxon>
        <taxon>Culicidae</taxon>
        <taxon>Anophelinae</taxon>
        <taxon>Anopheles</taxon>
    </lineage>
</organism>
<sequence>MGMVVAVVLVTSTPGSVVRSRPQEYLLAGTHLPRASEKMVDCGQGSCTAVSVPMLFSMHNRYDSQADASGSVYRPRAGHMNGADTVLGPSMETVVSSVGSGDVGVTGSDVSGEAVSTVDSWVLDAPGVVSAETELSVGASVVGVKTSVVPSTSVAVAALVASEEVAASVVRADVSVTMVSMVSSSVVLVIDVTTVQQ</sequence>
<dbReference type="EnsemblMetazoa" id="AATE007136-RA">
    <property type="protein sequence ID" value="AATE007136-PA.1"/>
    <property type="gene ID" value="AATE007136"/>
</dbReference>
<accession>A0A182IX26</accession>
<name>A0A182IX26_ANOAO</name>
<evidence type="ECO:0000313" key="1">
    <source>
        <dbReference type="EnsemblMetazoa" id="AATE007136-PA.1"/>
    </source>
</evidence>
<reference evidence="1" key="1">
    <citation type="submission" date="2022-08" db="UniProtKB">
        <authorList>
            <consortium name="EnsemblMetazoa"/>
        </authorList>
    </citation>
    <scope>IDENTIFICATION</scope>
    <source>
        <strain evidence="1">EBRO</strain>
    </source>
</reference>
<dbReference type="VEuPathDB" id="VectorBase:AATE007136"/>
<protein>
    <submittedName>
        <fullName evidence="1">Uncharacterized protein</fullName>
    </submittedName>
</protein>